<evidence type="ECO:0000259" key="1">
    <source>
        <dbReference type="Pfam" id="PF25729"/>
    </source>
</evidence>
<feature type="non-terminal residue" evidence="2">
    <location>
        <position position="1"/>
    </location>
</feature>
<dbReference type="EMBL" id="BARS01033231">
    <property type="protein sequence ID" value="GAG23608.1"/>
    <property type="molecule type" value="Genomic_DNA"/>
</dbReference>
<sequence>GGNLWRHNVNDTRNSYYGQQYPSTIKSVFNQQPLENKIFKTLNLESDDAWDATLFTDIQLDGEINVNYFVQKEGSWFGFVRNNGPTGPSTDQSQWELRSVNGVGVNDALDTTDPANIIVSFDASVLIGGIISAGDFMYYAPGPNYDSPEFVGVLTEVNVDLPNSVNQLTINSTNVATGGFPAAPQPTFIPVTDGFWFFIKNPIAESHGVLGHYCVFELELNTSAPSELFAVESEVMKSFP</sequence>
<comment type="caution">
    <text evidence="2">The sequence shown here is derived from an EMBL/GenBank/DDBJ whole genome shotgun (WGS) entry which is preliminary data.</text>
</comment>
<evidence type="ECO:0000313" key="2">
    <source>
        <dbReference type="EMBL" id="GAG23608.1"/>
    </source>
</evidence>
<protein>
    <recommendedName>
        <fullName evidence="1">Crassvirus muzzle protein C-terminal domain-containing protein</fullName>
    </recommendedName>
</protein>
<reference evidence="2" key="1">
    <citation type="journal article" date="2014" name="Front. Microbiol.">
        <title>High frequency of phylogenetically diverse reductive dehalogenase-homologous genes in deep subseafloor sedimentary metagenomes.</title>
        <authorList>
            <person name="Kawai M."/>
            <person name="Futagami T."/>
            <person name="Toyoda A."/>
            <person name="Takaki Y."/>
            <person name="Nishi S."/>
            <person name="Hori S."/>
            <person name="Arai W."/>
            <person name="Tsubouchi T."/>
            <person name="Morono Y."/>
            <person name="Uchiyama I."/>
            <person name="Ito T."/>
            <person name="Fujiyama A."/>
            <person name="Inagaki F."/>
            <person name="Takami H."/>
        </authorList>
    </citation>
    <scope>NUCLEOTIDE SEQUENCE</scope>
    <source>
        <strain evidence="2">Expedition CK06-06</strain>
    </source>
</reference>
<gene>
    <name evidence="2" type="ORF">S01H1_51499</name>
</gene>
<feature type="domain" description="Crassvirus muzzle protein C-terminal" evidence="1">
    <location>
        <begin position="12"/>
        <end position="82"/>
    </location>
</feature>
<organism evidence="2">
    <name type="scientific">marine sediment metagenome</name>
    <dbReference type="NCBI Taxonomy" id="412755"/>
    <lineage>
        <taxon>unclassified sequences</taxon>
        <taxon>metagenomes</taxon>
        <taxon>ecological metagenomes</taxon>
    </lineage>
</organism>
<dbReference type="Pfam" id="PF25729">
    <property type="entry name" value="crAss_MUZ_C"/>
    <property type="match status" value="1"/>
</dbReference>
<proteinExistence type="predicted"/>
<name>X0WGF7_9ZZZZ</name>
<dbReference type="InterPro" id="IPR057888">
    <property type="entry name" value="crAss_MUZ_C"/>
</dbReference>
<dbReference type="AlphaFoldDB" id="X0WGF7"/>
<accession>X0WGF7</accession>